<dbReference type="InterPro" id="IPR009057">
    <property type="entry name" value="Homeodomain-like_sf"/>
</dbReference>
<dbReference type="PANTHER" id="PTHR47506:SF3">
    <property type="entry name" value="HTH-TYPE TRANSCRIPTIONAL REGULATOR LMRA"/>
    <property type="match status" value="1"/>
</dbReference>
<keyword evidence="3" id="KW-0804">Transcription</keyword>
<dbReference type="SUPFAM" id="SSF46689">
    <property type="entry name" value="Homeodomain-like"/>
    <property type="match status" value="1"/>
</dbReference>
<feature type="DNA-binding region" description="H-T-H motif" evidence="4">
    <location>
        <begin position="24"/>
        <end position="43"/>
    </location>
</feature>
<keyword evidence="2 4" id="KW-0238">DNA-binding</keyword>
<dbReference type="Gene3D" id="1.10.357.10">
    <property type="entry name" value="Tetracycline Repressor, domain 2"/>
    <property type="match status" value="1"/>
</dbReference>
<reference evidence="6 7" key="1">
    <citation type="submission" date="2014-11" db="EMBL/GenBank/DDBJ databases">
        <title>Mycobacterium setense Manresensis Genome.</title>
        <authorList>
            <person name="Rech G."/>
            <person name="Sumoy L."/>
        </authorList>
    </citation>
    <scope>NUCLEOTIDE SEQUENCE [LARGE SCALE GENOMIC DNA]</scope>
    <source>
        <strain evidence="6 7">Manresensis</strain>
    </source>
</reference>
<sequence length="189" mass="19977">MRARERLMSATATLMQRHGVAGTGISEILSESGVTRRTIYLNFPGGKSELVAAATRSAGDDLSTVLRGCIEQRDPIGAFTRVWSEMLVSTDFEGGCPIVAAAFSRAEAPEAASTAADVFAEWGQLLADRLTEDGISRAAAQSLSTTVVAALEGAVILSRAAQSTKPLTQVARHLKELIAQHRPPGQRTA</sequence>
<dbReference type="InterPro" id="IPR054156">
    <property type="entry name" value="YxaF_TetR_C"/>
</dbReference>
<dbReference type="EMBL" id="JTLZ01000012">
    <property type="protein sequence ID" value="KHO19975.1"/>
    <property type="molecule type" value="Genomic_DNA"/>
</dbReference>
<gene>
    <name evidence="6" type="ORF">QQ44_25485</name>
</gene>
<dbReference type="Pfam" id="PF21993">
    <property type="entry name" value="TetR_C_13_2"/>
    <property type="match status" value="1"/>
</dbReference>
<dbReference type="Pfam" id="PF00440">
    <property type="entry name" value="TetR_N"/>
    <property type="match status" value="1"/>
</dbReference>
<name>A0ABR4YMP9_9MYCO</name>
<feature type="domain" description="HTH tetR-type" evidence="5">
    <location>
        <begin position="1"/>
        <end position="61"/>
    </location>
</feature>
<dbReference type="InterPro" id="IPR036271">
    <property type="entry name" value="Tet_transcr_reg_TetR-rel_C_sf"/>
</dbReference>
<evidence type="ECO:0000256" key="3">
    <source>
        <dbReference type="ARBA" id="ARBA00023163"/>
    </source>
</evidence>
<organism evidence="6 7">
    <name type="scientific">Mycolicibacterium setense</name>
    <dbReference type="NCBI Taxonomy" id="431269"/>
    <lineage>
        <taxon>Bacteria</taxon>
        <taxon>Bacillati</taxon>
        <taxon>Actinomycetota</taxon>
        <taxon>Actinomycetes</taxon>
        <taxon>Mycobacteriales</taxon>
        <taxon>Mycobacteriaceae</taxon>
        <taxon>Mycolicibacterium</taxon>
    </lineage>
</organism>
<evidence type="ECO:0000313" key="7">
    <source>
        <dbReference type="Proteomes" id="UP000031004"/>
    </source>
</evidence>
<evidence type="ECO:0000256" key="1">
    <source>
        <dbReference type="ARBA" id="ARBA00023015"/>
    </source>
</evidence>
<dbReference type="PANTHER" id="PTHR47506">
    <property type="entry name" value="TRANSCRIPTIONAL REGULATORY PROTEIN"/>
    <property type="match status" value="1"/>
</dbReference>
<comment type="caution">
    <text evidence="6">The sequence shown here is derived from an EMBL/GenBank/DDBJ whole genome shotgun (WGS) entry which is preliminary data.</text>
</comment>
<dbReference type="Proteomes" id="UP000031004">
    <property type="component" value="Unassembled WGS sequence"/>
</dbReference>
<dbReference type="PROSITE" id="PS50977">
    <property type="entry name" value="HTH_TETR_2"/>
    <property type="match status" value="1"/>
</dbReference>
<proteinExistence type="predicted"/>
<protein>
    <submittedName>
        <fullName evidence="6">TetR family transcriptional regulator</fullName>
    </submittedName>
</protein>
<dbReference type="SUPFAM" id="SSF48498">
    <property type="entry name" value="Tetracyclin repressor-like, C-terminal domain"/>
    <property type="match status" value="1"/>
</dbReference>
<dbReference type="RefSeq" id="WP_039326057.1">
    <property type="nucleotide sequence ID" value="NZ_JACKSA010000273.1"/>
</dbReference>
<evidence type="ECO:0000256" key="2">
    <source>
        <dbReference type="ARBA" id="ARBA00023125"/>
    </source>
</evidence>
<evidence type="ECO:0000313" key="6">
    <source>
        <dbReference type="EMBL" id="KHO19975.1"/>
    </source>
</evidence>
<accession>A0ABR4YMP9</accession>
<evidence type="ECO:0000256" key="4">
    <source>
        <dbReference type="PROSITE-ProRule" id="PRU00335"/>
    </source>
</evidence>
<keyword evidence="1" id="KW-0805">Transcription regulation</keyword>
<dbReference type="InterPro" id="IPR001647">
    <property type="entry name" value="HTH_TetR"/>
</dbReference>
<evidence type="ECO:0000259" key="5">
    <source>
        <dbReference type="PROSITE" id="PS50977"/>
    </source>
</evidence>
<keyword evidence="7" id="KW-1185">Reference proteome</keyword>